<dbReference type="GO" id="GO:0046872">
    <property type="term" value="F:metal ion binding"/>
    <property type="evidence" value="ECO:0007669"/>
    <property type="project" value="UniProtKB-KW"/>
</dbReference>
<dbReference type="RefSeq" id="WP_023404290.1">
    <property type="nucleotide sequence ID" value="NZ_BAUJ01000030.1"/>
</dbReference>
<name>V5FJK4_9VIBR</name>
<dbReference type="SUPFAM" id="SSF54862">
    <property type="entry name" value="4Fe-4S ferredoxins"/>
    <property type="match status" value="1"/>
</dbReference>
<feature type="domain" description="4Fe-4S ferredoxin-type" evidence="4">
    <location>
        <begin position="47"/>
        <end position="77"/>
    </location>
</feature>
<dbReference type="InterPro" id="IPR017896">
    <property type="entry name" value="4Fe4S_Fe-S-bd"/>
</dbReference>
<evidence type="ECO:0000256" key="3">
    <source>
        <dbReference type="ARBA" id="ARBA00023014"/>
    </source>
</evidence>
<reference evidence="5 6" key="1">
    <citation type="submission" date="2013-11" db="EMBL/GenBank/DDBJ databases">
        <title>Whole genome shotgun sequence of Vibrio halioticoli NBRC 102217.</title>
        <authorList>
            <person name="Isaki S."/>
            <person name="Kimura A."/>
            <person name="Ohji S."/>
            <person name="Hosoyama A."/>
            <person name="Fujita N."/>
            <person name="Hashimoto M."/>
            <person name="Hosoyama Y."/>
            <person name="Yamazoe A."/>
        </authorList>
    </citation>
    <scope>NUCLEOTIDE SEQUENCE [LARGE SCALE GENOMIC DNA]</scope>
    <source>
        <strain evidence="5 6">NBRC 102217</strain>
    </source>
</reference>
<dbReference type="AlphaFoldDB" id="V5FJK4"/>
<evidence type="ECO:0000256" key="2">
    <source>
        <dbReference type="ARBA" id="ARBA00023004"/>
    </source>
</evidence>
<evidence type="ECO:0000313" key="5">
    <source>
        <dbReference type="EMBL" id="GAD89936.1"/>
    </source>
</evidence>
<dbReference type="GO" id="GO:0051536">
    <property type="term" value="F:iron-sulfur cluster binding"/>
    <property type="evidence" value="ECO:0007669"/>
    <property type="project" value="UniProtKB-KW"/>
</dbReference>
<dbReference type="Pfam" id="PF12838">
    <property type="entry name" value="Fer4_7"/>
    <property type="match status" value="1"/>
</dbReference>
<evidence type="ECO:0000313" key="6">
    <source>
        <dbReference type="Proteomes" id="UP000017800"/>
    </source>
</evidence>
<dbReference type="InterPro" id="IPR017900">
    <property type="entry name" value="4Fe4S_Fe_S_CS"/>
</dbReference>
<dbReference type="Proteomes" id="UP000017800">
    <property type="component" value="Unassembled WGS sequence"/>
</dbReference>
<evidence type="ECO:0000259" key="4">
    <source>
        <dbReference type="PROSITE" id="PS51379"/>
    </source>
</evidence>
<comment type="caution">
    <text evidence="5">The sequence shown here is derived from an EMBL/GenBank/DDBJ whole genome shotgun (WGS) entry which is preliminary data.</text>
</comment>
<sequence>MDDSPLWNNSCYQIHQQKCIQCRNCEPICPVNAIRDETVGVGPGGTVHVIYIHESCICCAKCLAVCPVSAIDEMYVNSNNDLRCQNE</sequence>
<dbReference type="OrthoDB" id="9808559at2"/>
<accession>V5FJK4</accession>
<gene>
    <name evidence="5" type="ORF">VHA01S_030_00110</name>
</gene>
<organism evidence="5 6">
    <name type="scientific">Vibrio halioticoli NBRC 102217</name>
    <dbReference type="NCBI Taxonomy" id="1219072"/>
    <lineage>
        <taxon>Bacteria</taxon>
        <taxon>Pseudomonadati</taxon>
        <taxon>Pseudomonadota</taxon>
        <taxon>Gammaproteobacteria</taxon>
        <taxon>Vibrionales</taxon>
        <taxon>Vibrionaceae</taxon>
        <taxon>Vibrio</taxon>
    </lineage>
</organism>
<evidence type="ECO:0000256" key="1">
    <source>
        <dbReference type="ARBA" id="ARBA00022723"/>
    </source>
</evidence>
<feature type="domain" description="4Fe-4S ferredoxin-type" evidence="4">
    <location>
        <begin position="10"/>
        <end position="39"/>
    </location>
</feature>
<keyword evidence="1" id="KW-0479">Metal-binding</keyword>
<dbReference type="EMBL" id="BAUJ01000030">
    <property type="protein sequence ID" value="GAD89936.1"/>
    <property type="molecule type" value="Genomic_DNA"/>
</dbReference>
<proteinExistence type="predicted"/>
<dbReference type="PROSITE" id="PS51379">
    <property type="entry name" value="4FE4S_FER_2"/>
    <property type="match status" value="2"/>
</dbReference>
<keyword evidence="3" id="KW-0411">Iron-sulfur</keyword>
<keyword evidence="2" id="KW-0408">Iron</keyword>
<dbReference type="PROSITE" id="PS00198">
    <property type="entry name" value="4FE4S_FER_1"/>
    <property type="match status" value="2"/>
</dbReference>
<protein>
    <recommendedName>
        <fullName evidence="4">4Fe-4S ferredoxin-type domain-containing protein</fullName>
    </recommendedName>
</protein>
<keyword evidence="6" id="KW-1185">Reference proteome</keyword>
<dbReference type="Gene3D" id="3.30.70.20">
    <property type="match status" value="1"/>
</dbReference>